<dbReference type="InterPro" id="IPR046355">
    <property type="entry name" value="Gab1-4-like"/>
</dbReference>
<dbReference type="InterPro" id="IPR036028">
    <property type="entry name" value="SH3-like_dom_sf"/>
</dbReference>
<feature type="domain" description="PH" evidence="8">
    <location>
        <begin position="452"/>
        <end position="579"/>
    </location>
</feature>
<dbReference type="EMBL" id="CH991550">
    <property type="protein sequence ID" value="EDQ89512.1"/>
    <property type="molecule type" value="Genomic_DNA"/>
</dbReference>
<evidence type="ECO:0000256" key="3">
    <source>
        <dbReference type="PROSITE-ProRule" id="PRU00191"/>
    </source>
</evidence>
<dbReference type="Gene3D" id="2.30.29.30">
    <property type="entry name" value="Pleckstrin-homology domain (PH domain)/Phosphotyrosine-binding domain (PTB)"/>
    <property type="match status" value="2"/>
</dbReference>
<keyword evidence="2 3" id="KW-0727">SH2 domain</keyword>
<dbReference type="SUPFAM" id="SSF50729">
    <property type="entry name" value="PH domain-like"/>
    <property type="match status" value="2"/>
</dbReference>
<dbReference type="InterPro" id="IPR036860">
    <property type="entry name" value="SH2_dom_sf"/>
</dbReference>
<evidence type="ECO:0000256" key="1">
    <source>
        <dbReference type="ARBA" id="ARBA00022443"/>
    </source>
</evidence>
<dbReference type="KEGG" id="mbr:MONBRDRAFT_25221"/>
<dbReference type="CDD" id="cd00173">
    <property type="entry name" value="SH2"/>
    <property type="match status" value="1"/>
</dbReference>
<dbReference type="InterPro" id="IPR000980">
    <property type="entry name" value="SH2"/>
</dbReference>
<dbReference type="GO" id="GO:0035591">
    <property type="term" value="F:signaling adaptor activity"/>
    <property type="evidence" value="ECO:0000318"/>
    <property type="project" value="GO_Central"/>
</dbReference>
<evidence type="ECO:0000256" key="4">
    <source>
        <dbReference type="PROSITE-ProRule" id="PRU00192"/>
    </source>
</evidence>
<dbReference type="SMART" id="SM01244">
    <property type="entry name" value="IRS"/>
    <property type="match status" value="1"/>
</dbReference>
<evidence type="ECO:0000259" key="7">
    <source>
        <dbReference type="PROSITE" id="PS50002"/>
    </source>
</evidence>
<gene>
    <name evidence="9" type="ORF">MONBRDRAFT_25221</name>
</gene>
<keyword evidence="10" id="KW-1185">Reference proteome</keyword>
<evidence type="ECO:0000256" key="5">
    <source>
        <dbReference type="SAM" id="MobiDB-lite"/>
    </source>
</evidence>
<dbReference type="InterPro" id="IPR001849">
    <property type="entry name" value="PH_domain"/>
</dbReference>
<accession>A9UYS0</accession>
<organism evidence="9 10">
    <name type="scientific">Monosiga brevicollis</name>
    <name type="common">Choanoflagellate</name>
    <dbReference type="NCBI Taxonomy" id="81824"/>
    <lineage>
        <taxon>Eukaryota</taxon>
        <taxon>Choanoflagellata</taxon>
        <taxon>Craspedida</taxon>
        <taxon>Salpingoecidae</taxon>
        <taxon>Monosiga</taxon>
    </lineage>
</organism>
<dbReference type="RefSeq" id="XP_001745541.1">
    <property type="nucleotide sequence ID" value="XM_001745489.1"/>
</dbReference>
<evidence type="ECO:0000313" key="10">
    <source>
        <dbReference type="Proteomes" id="UP000001357"/>
    </source>
</evidence>
<dbReference type="Pfam" id="PF00169">
    <property type="entry name" value="PH"/>
    <property type="match status" value="1"/>
</dbReference>
<dbReference type="OMA" id="HEWRYTH"/>
<feature type="compositionally biased region" description="Polar residues" evidence="5">
    <location>
        <begin position="379"/>
        <end position="389"/>
    </location>
</feature>
<evidence type="ECO:0000259" key="6">
    <source>
        <dbReference type="PROSITE" id="PS50001"/>
    </source>
</evidence>
<dbReference type="GO" id="GO:0005737">
    <property type="term" value="C:cytoplasm"/>
    <property type="evidence" value="ECO:0000318"/>
    <property type="project" value="GO_Central"/>
</dbReference>
<dbReference type="Proteomes" id="UP000001357">
    <property type="component" value="Unassembled WGS sequence"/>
</dbReference>
<evidence type="ECO:0000313" key="9">
    <source>
        <dbReference type="EMBL" id="EDQ89512.1"/>
    </source>
</evidence>
<dbReference type="CDD" id="cd00174">
    <property type="entry name" value="SH3"/>
    <property type="match status" value="1"/>
</dbReference>
<dbReference type="PANTHER" id="PTHR45960">
    <property type="entry name" value="GRB2-ASSOCIATED-BINDING PROTEIN"/>
    <property type="match status" value="1"/>
</dbReference>
<dbReference type="Gene3D" id="2.30.30.40">
    <property type="entry name" value="SH3 Domains"/>
    <property type="match status" value="1"/>
</dbReference>
<dbReference type="InterPro" id="IPR001452">
    <property type="entry name" value="SH3_domain"/>
</dbReference>
<dbReference type="PROSITE" id="PS50003">
    <property type="entry name" value="PH_DOMAIN"/>
    <property type="match status" value="1"/>
</dbReference>
<dbReference type="AlphaFoldDB" id="A9UYS0"/>
<feature type="domain" description="SH2" evidence="6">
    <location>
        <begin position="22"/>
        <end position="141"/>
    </location>
</feature>
<dbReference type="PRINTS" id="PR00401">
    <property type="entry name" value="SH2DOMAIN"/>
</dbReference>
<evidence type="ECO:0008006" key="11">
    <source>
        <dbReference type="Google" id="ProtNLM"/>
    </source>
</evidence>
<name>A9UYS0_MONBE</name>
<protein>
    <recommendedName>
        <fullName evidence="11">SH2 domain-containing protein</fullName>
    </recommendedName>
</protein>
<dbReference type="InParanoid" id="A9UYS0"/>
<dbReference type="SMART" id="SM00252">
    <property type="entry name" value="SH2"/>
    <property type="match status" value="1"/>
</dbReference>
<dbReference type="SMART" id="SM00310">
    <property type="entry name" value="PTBI"/>
    <property type="match status" value="1"/>
</dbReference>
<keyword evidence="1 4" id="KW-0728">SH3 domain</keyword>
<feature type="region of interest" description="Disordered" evidence="5">
    <location>
        <begin position="379"/>
        <end position="422"/>
    </location>
</feature>
<feature type="region of interest" description="Disordered" evidence="5">
    <location>
        <begin position="163"/>
        <end position="226"/>
    </location>
</feature>
<feature type="compositionally biased region" description="Low complexity" evidence="5">
    <location>
        <begin position="390"/>
        <end position="400"/>
    </location>
</feature>
<dbReference type="Pfam" id="PF00017">
    <property type="entry name" value="SH2"/>
    <property type="match status" value="1"/>
</dbReference>
<dbReference type="InterPro" id="IPR002404">
    <property type="entry name" value="IRS_PTB"/>
</dbReference>
<sequence>MSESTETDTGLSTRDPEFYPRWYHGVMSRRDAEMILAKDGIVAGMFPAPCRRASASRPCVGHNGTFLVRASTKGDSFVLSACSEGRIDHYQIEENTDSAKAPFLQFRLDTGMSPKFRSLSSVLHYLLEHPHHLPFPLRTWVERETDSPYEYDQPSRLAAAMGIKQSNVNSLKTTKKADGEAPKENKNQPLAPDHPPPPRRPIAAPSASDGSSGNVTPPVNRKEPHSASVLEAVNHLHWNDDSDGEYVEPQDTFALILTRVSFHKQGLVRDSLASVAGIGDRDLLDEHLYETVQRHPSGLDHAPEVLIHCDYEVFATDANTGEQVPLSQSAVLKLITLEKDEDDKVVVVCRDNAGRKLKFNRDSNVEVIPAVFARLSSHRSGQNTLQSEAPSVPERPSLLSPEEEAEKLGPVGSPAAPGRRRRNVSLSDIVKASGKQVVGTLLNRDDHVFYRDVLREGYLSKLPPRNNRVQGWKRRWFKLVVSLDRSLSGGPVYLEYYTSHLRSKPKGVIDLDKIRSVGPPSADILATDRQYRNVPKLTMNFARQDSLFEVHLPRRTYRLMASSRAEARDWMSMLEEVIGLEVEDDAAAAAARDADLETSFFGHILNEELSHHEAQIKLNKDGAQLIDPTNSEVLIEWKYSVLRSYGYIGHVCWFEAGRRAPTGPGIMCFSVSQSKQMFDILHALVTPLVRGRSRHRRSQAMNMSWASLEPEQGQQDAPPPKPLASTRAHKTRTVFGQELQSIDLEPVALAVPTQSYDAVDDREYSFAVGDVIRVLGTRAFTEEGYWLCQKENDQEFGLVKMLLVQVHEHEFGNFRDMDDITGSMDSLADLDENMFNMST</sequence>
<feature type="domain" description="SH3" evidence="7">
    <location>
        <begin position="745"/>
        <end position="809"/>
    </location>
</feature>
<dbReference type="GO" id="GO:0007165">
    <property type="term" value="P:signal transduction"/>
    <property type="evidence" value="ECO:0000318"/>
    <property type="project" value="GO_Central"/>
</dbReference>
<dbReference type="GeneID" id="5891002"/>
<proteinExistence type="predicted"/>
<dbReference type="Gene3D" id="3.30.505.10">
    <property type="entry name" value="SH2 domain"/>
    <property type="match status" value="1"/>
</dbReference>
<dbReference type="PROSITE" id="PS50001">
    <property type="entry name" value="SH2"/>
    <property type="match status" value="1"/>
</dbReference>
<dbReference type="PROSITE" id="PS50002">
    <property type="entry name" value="SH3"/>
    <property type="match status" value="1"/>
</dbReference>
<dbReference type="InterPro" id="IPR011993">
    <property type="entry name" value="PH-like_dom_sf"/>
</dbReference>
<evidence type="ECO:0000259" key="8">
    <source>
        <dbReference type="PROSITE" id="PS50003"/>
    </source>
</evidence>
<dbReference type="SUPFAM" id="SSF50044">
    <property type="entry name" value="SH3-domain"/>
    <property type="match status" value="1"/>
</dbReference>
<evidence type="ECO:0000256" key="2">
    <source>
        <dbReference type="ARBA" id="ARBA00022999"/>
    </source>
</evidence>
<reference evidence="9 10" key="1">
    <citation type="journal article" date="2008" name="Nature">
        <title>The genome of the choanoflagellate Monosiga brevicollis and the origin of metazoans.</title>
        <authorList>
            <consortium name="JGI Sequencing"/>
            <person name="King N."/>
            <person name="Westbrook M.J."/>
            <person name="Young S.L."/>
            <person name="Kuo A."/>
            <person name="Abedin M."/>
            <person name="Chapman J."/>
            <person name="Fairclough S."/>
            <person name="Hellsten U."/>
            <person name="Isogai Y."/>
            <person name="Letunic I."/>
            <person name="Marr M."/>
            <person name="Pincus D."/>
            <person name="Putnam N."/>
            <person name="Rokas A."/>
            <person name="Wright K.J."/>
            <person name="Zuzow R."/>
            <person name="Dirks W."/>
            <person name="Good M."/>
            <person name="Goodstein D."/>
            <person name="Lemons D."/>
            <person name="Li W."/>
            <person name="Lyons J.B."/>
            <person name="Morris A."/>
            <person name="Nichols S."/>
            <person name="Richter D.J."/>
            <person name="Salamov A."/>
            <person name="Bork P."/>
            <person name="Lim W.A."/>
            <person name="Manning G."/>
            <person name="Miller W.T."/>
            <person name="McGinnis W."/>
            <person name="Shapiro H."/>
            <person name="Tjian R."/>
            <person name="Grigoriev I.V."/>
            <person name="Rokhsar D."/>
        </authorList>
    </citation>
    <scope>NUCLEOTIDE SEQUENCE [LARGE SCALE GENOMIC DNA]</scope>
    <source>
        <strain evidence="10">MX1 / ATCC 50154</strain>
    </source>
</reference>
<dbReference type="PANTHER" id="PTHR45960:SF2">
    <property type="entry name" value="PROTEIN DAUGHTER OF SEVENLESS"/>
    <property type="match status" value="1"/>
</dbReference>
<dbReference type="Pfam" id="PF02174">
    <property type="entry name" value="IRS"/>
    <property type="match status" value="1"/>
</dbReference>
<feature type="compositionally biased region" description="Basic and acidic residues" evidence="5">
    <location>
        <begin position="175"/>
        <end position="186"/>
    </location>
</feature>
<dbReference type="SUPFAM" id="SSF55550">
    <property type="entry name" value="SH2 domain"/>
    <property type="match status" value="1"/>
</dbReference>
<dbReference type="SMART" id="SM00233">
    <property type="entry name" value="PH"/>
    <property type="match status" value="1"/>
</dbReference>